<feature type="transmembrane region" description="Helical" evidence="1">
    <location>
        <begin position="137"/>
        <end position="154"/>
    </location>
</feature>
<dbReference type="PIRSF" id="PIRSF009141">
    <property type="entry name" value="UCP009141"/>
    <property type="match status" value="1"/>
</dbReference>
<feature type="transmembrane region" description="Helical" evidence="1">
    <location>
        <begin position="12"/>
        <end position="32"/>
    </location>
</feature>
<keyword evidence="1" id="KW-0812">Transmembrane</keyword>
<accession>A0A6M2BUD9</accession>
<protein>
    <submittedName>
        <fullName evidence="2">DUF817 domain-containing protein</fullName>
    </submittedName>
</protein>
<evidence type="ECO:0000313" key="2">
    <source>
        <dbReference type="EMBL" id="NGY05821.1"/>
    </source>
</evidence>
<keyword evidence="3" id="KW-1185">Reference proteome</keyword>
<evidence type="ECO:0000313" key="3">
    <source>
        <dbReference type="Proteomes" id="UP000472676"/>
    </source>
</evidence>
<feature type="transmembrane region" description="Helical" evidence="1">
    <location>
        <begin position="223"/>
        <end position="243"/>
    </location>
</feature>
<reference evidence="2 3" key="1">
    <citation type="journal article" date="2014" name="Int. J. Syst. Evol. Microbiol.">
        <title>Solimonas terrae sp. nov., isolated from soil.</title>
        <authorList>
            <person name="Kim S.J."/>
            <person name="Moon J.Y."/>
            <person name="Weon H.Y."/>
            <person name="Ahn J.H."/>
            <person name="Chen W.M."/>
            <person name="Kwon S.W."/>
        </authorList>
    </citation>
    <scope>NUCLEOTIDE SEQUENCE [LARGE SCALE GENOMIC DNA]</scope>
    <source>
        <strain evidence="2 3">KIS83-12</strain>
    </source>
</reference>
<keyword evidence="1" id="KW-0472">Membrane</keyword>
<dbReference type="InterPro" id="IPR008535">
    <property type="entry name" value="DUF817"/>
</dbReference>
<dbReference type="Proteomes" id="UP000472676">
    <property type="component" value="Unassembled WGS sequence"/>
</dbReference>
<evidence type="ECO:0000256" key="1">
    <source>
        <dbReference type="SAM" id="Phobius"/>
    </source>
</evidence>
<sequence length="282" mass="32166">MLTALRDLLLFARIEAQCCLFAVAIFGGLALSKFLSLPIPRYDFLLLWCLAVQALMLLTRIETLDEALVICLFHVFGLALELFKTHHGSWAYPEFAYTKFRGVPLYSGFMYAAVASYIVQAFRRFDLHFSEYPSDVANLFAILLYVNFFTNAWIPDQRWGLAAALVALMWKTRVDFRVGERRYGVPLVLSFLLIGFFIWLAENIATFFGAWRYPDQRDVWHSVHYAKISSWALLVILSFVLIARLKGLKASLGVPDGGSFLLSRLRHPSLAGFDQSRNCSPR</sequence>
<dbReference type="RefSeq" id="WP_166258093.1">
    <property type="nucleotide sequence ID" value="NZ_JAAMOW010000007.1"/>
</dbReference>
<feature type="transmembrane region" description="Helical" evidence="1">
    <location>
        <begin position="67"/>
        <end position="83"/>
    </location>
</feature>
<keyword evidence="1" id="KW-1133">Transmembrane helix</keyword>
<organism evidence="2 3">
    <name type="scientific">Solimonas terrae</name>
    <dbReference type="NCBI Taxonomy" id="1396819"/>
    <lineage>
        <taxon>Bacteria</taxon>
        <taxon>Pseudomonadati</taxon>
        <taxon>Pseudomonadota</taxon>
        <taxon>Gammaproteobacteria</taxon>
        <taxon>Nevskiales</taxon>
        <taxon>Nevskiaceae</taxon>
        <taxon>Solimonas</taxon>
    </lineage>
</organism>
<name>A0A6M2BUD9_9GAMM</name>
<dbReference type="Pfam" id="PF05675">
    <property type="entry name" value="DUF817"/>
    <property type="match status" value="1"/>
</dbReference>
<proteinExistence type="predicted"/>
<dbReference type="AlphaFoldDB" id="A0A6M2BUD9"/>
<dbReference type="EMBL" id="JAAMOW010000007">
    <property type="protein sequence ID" value="NGY05821.1"/>
    <property type="molecule type" value="Genomic_DNA"/>
</dbReference>
<comment type="caution">
    <text evidence="2">The sequence shown here is derived from an EMBL/GenBank/DDBJ whole genome shotgun (WGS) entry which is preliminary data.</text>
</comment>
<feature type="transmembrane region" description="Helical" evidence="1">
    <location>
        <begin position="103"/>
        <end position="122"/>
    </location>
</feature>
<feature type="transmembrane region" description="Helical" evidence="1">
    <location>
        <begin position="44"/>
        <end position="61"/>
    </location>
</feature>
<gene>
    <name evidence="2" type="ORF">G7Y85_13695</name>
</gene>
<feature type="transmembrane region" description="Helical" evidence="1">
    <location>
        <begin position="187"/>
        <end position="211"/>
    </location>
</feature>